<reference evidence="4" key="1">
    <citation type="journal article" date="2023" name="Arch. Microbiol.">
        <title>Desulfoferula mesophilus gen. nov. sp. nov., a mesophilic sulfate-reducing bacterium isolated from a brackish lake sediment.</title>
        <authorList>
            <person name="Watanabe T."/>
            <person name="Yabe T."/>
            <person name="Tsuji J.M."/>
            <person name="Fukui M."/>
        </authorList>
    </citation>
    <scope>NUCLEOTIDE SEQUENCE [LARGE SCALE GENOMIC DNA]</scope>
    <source>
        <strain evidence="4">12FAK</strain>
    </source>
</reference>
<dbReference type="InterPro" id="IPR056404">
    <property type="entry name" value="HTH_RNase_II"/>
</dbReference>
<dbReference type="SMART" id="SM00955">
    <property type="entry name" value="RNB"/>
    <property type="match status" value="1"/>
</dbReference>
<dbReference type="GO" id="GO:0003723">
    <property type="term" value="F:RNA binding"/>
    <property type="evidence" value="ECO:0007669"/>
    <property type="project" value="InterPro"/>
</dbReference>
<dbReference type="InterPro" id="IPR050180">
    <property type="entry name" value="RNR_Ribonuclease"/>
</dbReference>
<proteinExistence type="predicted"/>
<dbReference type="GO" id="GO:0006402">
    <property type="term" value="P:mRNA catabolic process"/>
    <property type="evidence" value="ECO:0007669"/>
    <property type="project" value="TreeGrafter"/>
</dbReference>
<evidence type="ECO:0000313" key="4">
    <source>
        <dbReference type="Proteomes" id="UP001366166"/>
    </source>
</evidence>
<feature type="domain" description="RNB" evidence="2">
    <location>
        <begin position="269"/>
        <end position="555"/>
    </location>
</feature>
<dbReference type="Pfam" id="PF23161">
    <property type="entry name" value="HTH_RNase_II"/>
    <property type="match status" value="1"/>
</dbReference>
<dbReference type="GO" id="GO:0000932">
    <property type="term" value="C:P-body"/>
    <property type="evidence" value="ECO:0007669"/>
    <property type="project" value="TreeGrafter"/>
</dbReference>
<dbReference type="PANTHER" id="PTHR23355:SF42">
    <property type="entry name" value="RIBONUCLEASE II, CHLOROPLASTIC_MITOCHONDRIAL"/>
    <property type="match status" value="1"/>
</dbReference>
<gene>
    <name evidence="3" type="ORF">FAK_27980</name>
</gene>
<evidence type="ECO:0000256" key="1">
    <source>
        <dbReference type="SAM" id="MobiDB-lite"/>
    </source>
</evidence>
<protein>
    <submittedName>
        <fullName evidence="3">Ribonuclease</fullName>
    </submittedName>
</protein>
<name>A0AAU9F459_9BACT</name>
<sequence length="661" mass="74244">MSDPIGQLVDFIEKNRVELGLVVAAKKGRLNLLTAGGRQTTLNTNRVLYMSPAAMGSEATREAQAQYLGEVLCARDELAAQVNVEELWELVYEETDPLSLKDLAQLAFGRPLSDDQVSATLRALFNERIHFRLAGSQFLPYSPEQIEAKRLQAEREQARQAQVAEGVDFLRNLPDEGPLPQPPEELGRLLVDYLVFQEECRQAKLAKEVLAGAEVGGAKKLFRLLVSLGVLEPHHNLELIRQGISGEFSAEAQDQARELDPNPSQGGARTDLTDLYTFTIDGNFTTDFDDALSFEPDDNGGGTLGVHITDAGAIMPLEGPLEDEARTRATSLYLPDDRLPMLPPRLSEDQLSLRQGELRPALSVLARLDAEGRLIDYRLERSLLKVHKRLTYDEADGMLESDARLAGLHAICHALRRRRGEAGAYFLPLPEVLVGVDPATKEVWVRRVDRNGPSREMVAETAILGNWLFALFLADSGAPALFRTQAKPSEPIEERDPSDVYHHFKQRRLLNRVEITAKPGLHSSLGVHPYTHATSPIRRYLDLVMQRQIGSILCGGPPLYSAKELEELAMEVGPTVRRAMRVRQVRQRYWLLQWLRQRQDQPQTAVVMERQMRRWQLLLTDIMMLVNIPIRAGQELSPGQEVQVMVERVDPFDDILRVKLV</sequence>
<dbReference type="EMBL" id="AP028679">
    <property type="protein sequence ID" value="BEQ15732.1"/>
    <property type="molecule type" value="Genomic_DNA"/>
</dbReference>
<dbReference type="SUPFAM" id="SSF50249">
    <property type="entry name" value="Nucleic acid-binding proteins"/>
    <property type="match status" value="1"/>
</dbReference>
<organism evidence="3 4">
    <name type="scientific">Desulfoferula mesophila</name>
    <dbReference type="NCBI Taxonomy" id="3058419"/>
    <lineage>
        <taxon>Bacteria</taxon>
        <taxon>Pseudomonadati</taxon>
        <taxon>Thermodesulfobacteriota</taxon>
        <taxon>Desulfarculia</taxon>
        <taxon>Desulfarculales</taxon>
        <taxon>Desulfarculaceae</taxon>
        <taxon>Desulfoferula</taxon>
    </lineage>
</organism>
<dbReference type="Pfam" id="PF00773">
    <property type="entry name" value="RNB"/>
    <property type="match status" value="2"/>
</dbReference>
<dbReference type="PANTHER" id="PTHR23355">
    <property type="entry name" value="RIBONUCLEASE"/>
    <property type="match status" value="1"/>
</dbReference>
<dbReference type="InterPro" id="IPR001900">
    <property type="entry name" value="RNase_II/R"/>
</dbReference>
<dbReference type="KEGG" id="dmp:FAK_27980"/>
<dbReference type="AlphaFoldDB" id="A0AAU9F459"/>
<dbReference type="GO" id="GO:0000175">
    <property type="term" value="F:3'-5'-RNA exonuclease activity"/>
    <property type="evidence" value="ECO:0007669"/>
    <property type="project" value="TreeGrafter"/>
</dbReference>
<keyword evidence="4" id="KW-1185">Reference proteome</keyword>
<feature type="region of interest" description="Disordered" evidence="1">
    <location>
        <begin position="251"/>
        <end position="270"/>
    </location>
</feature>
<evidence type="ECO:0000313" key="3">
    <source>
        <dbReference type="EMBL" id="BEQ15732.1"/>
    </source>
</evidence>
<evidence type="ECO:0000259" key="2">
    <source>
        <dbReference type="SMART" id="SM00955"/>
    </source>
</evidence>
<dbReference type="InterPro" id="IPR012340">
    <property type="entry name" value="NA-bd_OB-fold"/>
</dbReference>
<dbReference type="Proteomes" id="UP001366166">
    <property type="component" value="Chromosome"/>
</dbReference>
<accession>A0AAU9F459</accession>
<dbReference type="RefSeq" id="WP_338600571.1">
    <property type="nucleotide sequence ID" value="NZ_AP028679.1"/>
</dbReference>